<dbReference type="EMBL" id="CP000720">
    <property type="protein sequence ID" value="ABS47789.1"/>
    <property type="molecule type" value="Genomic_DNA"/>
</dbReference>
<proteinExistence type="predicted"/>
<evidence type="ECO:0000313" key="2">
    <source>
        <dbReference type="Proteomes" id="UP000002412"/>
    </source>
</evidence>
<name>A0A0U1QYJ0_YERP3</name>
<organism evidence="1 2">
    <name type="scientific">Yersinia pseudotuberculosis serotype O:1b (strain IP 31758)</name>
    <dbReference type="NCBI Taxonomy" id="349747"/>
    <lineage>
        <taxon>Bacteria</taxon>
        <taxon>Pseudomonadati</taxon>
        <taxon>Pseudomonadota</taxon>
        <taxon>Gammaproteobacteria</taxon>
        <taxon>Enterobacterales</taxon>
        <taxon>Yersiniaceae</taxon>
        <taxon>Yersinia</taxon>
    </lineage>
</organism>
<dbReference type="KEGG" id="ypi:YpsIP31758_1439"/>
<sequence>MHAINHGIQFAYIKSLSNRFQDTERRQLDGTQERTQVSN</sequence>
<dbReference type="Proteomes" id="UP000002412">
    <property type="component" value="Chromosome"/>
</dbReference>
<accession>A0A0U1QYJ0</accession>
<dbReference type="HOGENOM" id="CLU_3319653_0_0_6"/>
<reference evidence="1 2" key="1">
    <citation type="journal article" date="2007" name="PLoS Genet.">
        <title>The complete genome sequence of Yersinia pseudotuberculosis IP31758, the causative agent of Far East scarlet-like fever.</title>
        <authorList>
            <person name="Eppinger M."/>
            <person name="Rosovitz M.J."/>
            <person name="Fricke W.F."/>
            <person name="Rasko D.A."/>
            <person name="Kokorina G."/>
            <person name="Fayolle C."/>
            <person name="Lindler L.E."/>
            <person name="Carniel E."/>
            <person name="Ravel J."/>
        </authorList>
    </citation>
    <scope>NUCLEOTIDE SEQUENCE [LARGE SCALE GENOMIC DNA]</scope>
    <source>
        <strain evidence="1 2">IP 31758</strain>
    </source>
</reference>
<dbReference type="AlphaFoldDB" id="A0A0U1QYJ0"/>
<protein>
    <submittedName>
        <fullName evidence="1">Uncharacterized protein</fullName>
    </submittedName>
</protein>
<evidence type="ECO:0000313" key="1">
    <source>
        <dbReference type="EMBL" id="ABS47789.1"/>
    </source>
</evidence>
<gene>
    <name evidence="1" type="ordered locus">YpsIP31758_1439</name>
</gene>